<evidence type="ECO:0000313" key="3">
    <source>
        <dbReference type="Proteomes" id="UP000237846"/>
    </source>
</evidence>
<name>A0A2T0Q1Z0_9ACTN</name>
<reference evidence="2 3" key="1">
    <citation type="submission" date="2018-03" db="EMBL/GenBank/DDBJ databases">
        <title>Genomic Encyclopedia of Archaeal and Bacterial Type Strains, Phase II (KMG-II): from individual species to whole genera.</title>
        <authorList>
            <person name="Goeker M."/>
        </authorList>
    </citation>
    <scope>NUCLEOTIDE SEQUENCE [LARGE SCALE GENOMIC DNA]</scope>
    <source>
        <strain evidence="2 3">DSM 45601</strain>
    </source>
</reference>
<sequence>MNDDRTPVRRSRNPLARAFAEHYAHGTVTEVEPVTPTLVRIRIHSPAAAGPPWTPGRHVRVQINDPLSLSGLLRPGETLRTYTVWEHRPAESCFDIRAHLYGGEGIGLRWVRGVRAGDPVTYWGPQGDLALREATYHLFAGEETAACAFGPMLRALGPGARVFGVVESETPEDAPPLPGPPLRRVYRHGAPAVSSAVLPAAVAGLELPEPGGGAAYVAGEAQTCRQIRDHLVRERGWPRRDIVVKPFWTPGKRGLHH</sequence>
<dbReference type="Gene3D" id="2.40.30.10">
    <property type="entry name" value="Translation factors"/>
    <property type="match status" value="1"/>
</dbReference>
<dbReference type="InterPro" id="IPR013113">
    <property type="entry name" value="SIP_FAD-bd"/>
</dbReference>
<dbReference type="InterPro" id="IPR039261">
    <property type="entry name" value="FNR_nucleotide-bd"/>
</dbReference>
<gene>
    <name evidence="2" type="ORF">CLV72_105166</name>
</gene>
<accession>A0A2T0Q1Z0</accession>
<dbReference type="SUPFAM" id="SSF63380">
    <property type="entry name" value="Riboflavin synthase domain-like"/>
    <property type="match status" value="1"/>
</dbReference>
<dbReference type="InterPro" id="IPR017927">
    <property type="entry name" value="FAD-bd_FR_type"/>
</dbReference>
<dbReference type="Gene3D" id="3.40.50.80">
    <property type="entry name" value="Nucleotide-binding domain of ferredoxin-NADP reductase (FNR) module"/>
    <property type="match status" value="1"/>
</dbReference>
<keyword evidence="3" id="KW-1185">Reference proteome</keyword>
<dbReference type="Pfam" id="PF08021">
    <property type="entry name" value="FAD_binding_9"/>
    <property type="match status" value="1"/>
</dbReference>
<dbReference type="EMBL" id="PVZC01000005">
    <property type="protein sequence ID" value="PRX97816.1"/>
    <property type="molecule type" value="Genomic_DNA"/>
</dbReference>
<organism evidence="2 3">
    <name type="scientific">Allonocardiopsis opalescens</name>
    <dbReference type="NCBI Taxonomy" id="1144618"/>
    <lineage>
        <taxon>Bacteria</taxon>
        <taxon>Bacillati</taxon>
        <taxon>Actinomycetota</taxon>
        <taxon>Actinomycetes</taxon>
        <taxon>Streptosporangiales</taxon>
        <taxon>Allonocardiopsis</taxon>
    </lineage>
</organism>
<dbReference type="CDD" id="cd06193">
    <property type="entry name" value="siderophore_interacting"/>
    <property type="match status" value="1"/>
</dbReference>
<dbReference type="Pfam" id="PF04954">
    <property type="entry name" value="SIP"/>
    <property type="match status" value="1"/>
</dbReference>
<dbReference type="Proteomes" id="UP000237846">
    <property type="component" value="Unassembled WGS sequence"/>
</dbReference>
<comment type="caution">
    <text evidence="2">The sequence shown here is derived from an EMBL/GenBank/DDBJ whole genome shotgun (WGS) entry which is preliminary data.</text>
</comment>
<dbReference type="PANTHER" id="PTHR30157">
    <property type="entry name" value="FERRIC REDUCTASE, NADPH-DEPENDENT"/>
    <property type="match status" value="1"/>
</dbReference>
<evidence type="ECO:0000313" key="2">
    <source>
        <dbReference type="EMBL" id="PRX97816.1"/>
    </source>
</evidence>
<dbReference type="GO" id="GO:0016491">
    <property type="term" value="F:oxidoreductase activity"/>
    <property type="evidence" value="ECO:0007669"/>
    <property type="project" value="InterPro"/>
</dbReference>
<dbReference type="PROSITE" id="PS51384">
    <property type="entry name" value="FAD_FR"/>
    <property type="match status" value="1"/>
</dbReference>
<dbReference type="AlphaFoldDB" id="A0A2T0Q1Z0"/>
<dbReference type="OrthoDB" id="3745257at2"/>
<protein>
    <submittedName>
        <fullName evidence="2">NADPH-dependent ferric siderophore reductase</fullName>
    </submittedName>
</protein>
<dbReference type="InterPro" id="IPR039374">
    <property type="entry name" value="SIP_fam"/>
</dbReference>
<proteinExistence type="predicted"/>
<evidence type="ECO:0000259" key="1">
    <source>
        <dbReference type="PROSITE" id="PS51384"/>
    </source>
</evidence>
<dbReference type="InterPro" id="IPR007037">
    <property type="entry name" value="SIP_rossman_dom"/>
</dbReference>
<feature type="domain" description="FAD-binding FR-type" evidence="1">
    <location>
        <begin position="21"/>
        <end position="132"/>
    </location>
</feature>
<dbReference type="PANTHER" id="PTHR30157:SF0">
    <property type="entry name" value="NADPH-DEPENDENT FERRIC-CHELATE REDUCTASE"/>
    <property type="match status" value="1"/>
</dbReference>
<dbReference type="InterPro" id="IPR017938">
    <property type="entry name" value="Riboflavin_synthase-like_b-brl"/>
</dbReference>
<dbReference type="RefSeq" id="WP_106247497.1">
    <property type="nucleotide sequence ID" value="NZ_PVZC01000005.1"/>
</dbReference>